<keyword evidence="2 7" id="KW-0418">Kinase</keyword>
<organism evidence="7 8">
    <name type="scientific">Luteipulveratus flavus</name>
    <dbReference type="NCBI Taxonomy" id="3031728"/>
    <lineage>
        <taxon>Bacteria</taxon>
        <taxon>Bacillati</taxon>
        <taxon>Actinomycetota</taxon>
        <taxon>Actinomycetes</taxon>
        <taxon>Micrococcales</taxon>
        <taxon>Dermacoccaceae</taxon>
        <taxon>Luteipulveratus</taxon>
    </lineage>
</organism>
<keyword evidence="5" id="KW-0812">Transmembrane</keyword>
<dbReference type="PANTHER" id="PTHR24421">
    <property type="entry name" value="NITRATE/NITRITE SENSOR PROTEIN NARX-RELATED"/>
    <property type="match status" value="1"/>
</dbReference>
<feature type="transmembrane region" description="Helical" evidence="5">
    <location>
        <begin position="33"/>
        <end position="52"/>
    </location>
</feature>
<feature type="domain" description="Signal transduction histidine kinase subgroup 3 dimerisation and phosphoacceptor" evidence="6">
    <location>
        <begin position="210"/>
        <end position="274"/>
    </location>
</feature>
<dbReference type="Gene3D" id="1.20.5.1930">
    <property type="match status" value="1"/>
</dbReference>
<gene>
    <name evidence="7" type="ORF">P4R38_03915</name>
</gene>
<feature type="transmembrane region" description="Helical" evidence="5">
    <location>
        <begin position="169"/>
        <end position="189"/>
    </location>
</feature>
<dbReference type="RefSeq" id="WP_277191130.1">
    <property type="nucleotide sequence ID" value="NZ_JAROAV010000010.1"/>
</dbReference>
<evidence type="ECO:0000256" key="1">
    <source>
        <dbReference type="ARBA" id="ARBA00022679"/>
    </source>
</evidence>
<evidence type="ECO:0000256" key="2">
    <source>
        <dbReference type="ARBA" id="ARBA00022777"/>
    </source>
</evidence>
<dbReference type="Pfam" id="PF07730">
    <property type="entry name" value="HisKA_3"/>
    <property type="match status" value="1"/>
</dbReference>
<dbReference type="InterPro" id="IPR011712">
    <property type="entry name" value="Sig_transdc_His_kin_sub3_dim/P"/>
</dbReference>
<proteinExistence type="predicted"/>
<keyword evidence="3" id="KW-0902">Two-component regulatory system</keyword>
<feature type="transmembrane region" description="Helical" evidence="5">
    <location>
        <begin position="141"/>
        <end position="163"/>
    </location>
</feature>
<dbReference type="Proteomes" id="UP001528912">
    <property type="component" value="Unassembled WGS sequence"/>
</dbReference>
<evidence type="ECO:0000259" key="6">
    <source>
        <dbReference type="Pfam" id="PF07730"/>
    </source>
</evidence>
<comment type="caution">
    <text evidence="7">The sequence shown here is derived from an EMBL/GenBank/DDBJ whole genome shotgun (WGS) entry which is preliminary data.</text>
</comment>
<sequence length="406" mass="43523">MSATDRRPAWFATVPDDADAAAPEGEERGMSGLVVSALFAGVWLVFLATPIATAWRMPNHVRGAAGVALTIAFGAVYLLHFNAARTASFGARPSGEVNRLRHLAWYALLALTALACTLVVGQDGTATWVFLAVAGCWTFRLWIALAVGVGLIVAYELLAWLYTGWERDASLGGSILLAMIAVSGAMLAARRQRALVEVRRENARLAVQDERNRMARDLHDILGHSLTVITVKAELAGRLLDADPVRARAEVADLERLSRDALSDVRRAVEGYREISLAGELARAREVLAAAGIRAEVPRATDEVSTDLREMFAWTVREAITNILRHSRAQECTITLTPTSVTVTDDGRGAQGSSGGGNGLRGLRERATAAGAVLVTRQREPSGFELTVAASGTPTTSRTTRETTQA</sequence>
<reference evidence="7 8" key="1">
    <citation type="submission" date="2023-03" db="EMBL/GenBank/DDBJ databases">
        <title>YIM 133296 draft genome.</title>
        <authorList>
            <person name="Xiong L."/>
        </authorList>
    </citation>
    <scope>NUCLEOTIDE SEQUENCE [LARGE SCALE GENOMIC DNA]</scope>
    <source>
        <strain evidence="7 8">YIM 133296</strain>
    </source>
</reference>
<keyword evidence="5" id="KW-0472">Membrane</keyword>
<accession>A0ABT6C3F4</accession>
<keyword evidence="8" id="KW-1185">Reference proteome</keyword>
<dbReference type="EMBL" id="JAROAV010000010">
    <property type="protein sequence ID" value="MDF8263392.1"/>
    <property type="molecule type" value="Genomic_DNA"/>
</dbReference>
<evidence type="ECO:0000256" key="5">
    <source>
        <dbReference type="SAM" id="Phobius"/>
    </source>
</evidence>
<protein>
    <submittedName>
        <fullName evidence="7">Histidine kinase</fullName>
    </submittedName>
</protein>
<feature type="compositionally biased region" description="Gly residues" evidence="4">
    <location>
        <begin position="349"/>
        <end position="360"/>
    </location>
</feature>
<keyword evidence="5" id="KW-1133">Transmembrane helix</keyword>
<name>A0ABT6C3F4_9MICO</name>
<evidence type="ECO:0000256" key="4">
    <source>
        <dbReference type="SAM" id="MobiDB-lite"/>
    </source>
</evidence>
<keyword evidence="1" id="KW-0808">Transferase</keyword>
<evidence type="ECO:0000313" key="7">
    <source>
        <dbReference type="EMBL" id="MDF8263392.1"/>
    </source>
</evidence>
<feature type="transmembrane region" description="Helical" evidence="5">
    <location>
        <begin position="103"/>
        <end position="121"/>
    </location>
</feature>
<dbReference type="InterPro" id="IPR036890">
    <property type="entry name" value="HATPase_C_sf"/>
</dbReference>
<feature type="region of interest" description="Disordered" evidence="4">
    <location>
        <begin position="343"/>
        <end position="362"/>
    </location>
</feature>
<dbReference type="GO" id="GO:0016301">
    <property type="term" value="F:kinase activity"/>
    <property type="evidence" value="ECO:0007669"/>
    <property type="project" value="UniProtKB-KW"/>
</dbReference>
<dbReference type="PANTHER" id="PTHR24421:SF63">
    <property type="entry name" value="SENSOR HISTIDINE KINASE DESK"/>
    <property type="match status" value="1"/>
</dbReference>
<feature type="transmembrane region" description="Helical" evidence="5">
    <location>
        <begin position="64"/>
        <end position="83"/>
    </location>
</feature>
<dbReference type="Gene3D" id="3.30.565.10">
    <property type="entry name" value="Histidine kinase-like ATPase, C-terminal domain"/>
    <property type="match status" value="1"/>
</dbReference>
<dbReference type="InterPro" id="IPR050482">
    <property type="entry name" value="Sensor_HK_TwoCompSys"/>
</dbReference>
<evidence type="ECO:0000313" key="8">
    <source>
        <dbReference type="Proteomes" id="UP001528912"/>
    </source>
</evidence>
<dbReference type="SUPFAM" id="SSF55874">
    <property type="entry name" value="ATPase domain of HSP90 chaperone/DNA topoisomerase II/histidine kinase"/>
    <property type="match status" value="1"/>
</dbReference>
<evidence type="ECO:0000256" key="3">
    <source>
        <dbReference type="ARBA" id="ARBA00023012"/>
    </source>
</evidence>